<feature type="repeat" description="WD" evidence="3">
    <location>
        <begin position="124"/>
        <end position="157"/>
    </location>
</feature>
<feature type="compositionally biased region" description="Basic and acidic residues" evidence="4">
    <location>
        <begin position="438"/>
        <end position="451"/>
    </location>
</feature>
<dbReference type="InterPro" id="IPR015943">
    <property type="entry name" value="WD40/YVTN_repeat-like_dom_sf"/>
</dbReference>
<reference evidence="5" key="1">
    <citation type="journal article" date="2016" name="Nat. Genet.">
        <title>A high-quality carrot genome assembly provides new insights into carotenoid accumulation and asterid genome evolution.</title>
        <authorList>
            <person name="Iorizzo M."/>
            <person name="Ellison S."/>
            <person name="Senalik D."/>
            <person name="Zeng P."/>
            <person name="Satapoomin P."/>
            <person name="Huang J."/>
            <person name="Bowman M."/>
            <person name="Iovene M."/>
            <person name="Sanseverino W."/>
            <person name="Cavagnaro P."/>
            <person name="Yildiz M."/>
            <person name="Macko-Podgorni A."/>
            <person name="Moranska E."/>
            <person name="Grzebelus E."/>
            <person name="Grzebelus D."/>
            <person name="Ashrafi H."/>
            <person name="Zheng Z."/>
            <person name="Cheng S."/>
            <person name="Spooner D."/>
            <person name="Van Deynze A."/>
            <person name="Simon P."/>
        </authorList>
    </citation>
    <scope>NUCLEOTIDE SEQUENCE</scope>
    <source>
        <tissue evidence="5">Leaf</tissue>
    </source>
</reference>
<dbReference type="EMBL" id="CP093347">
    <property type="protein sequence ID" value="WOG99413.1"/>
    <property type="molecule type" value="Genomic_DNA"/>
</dbReference>
<dbReference type="SUPFAM" id="SSF50978">
    <property type="entry name" value="WD40 repeat-like"/>
    <property type="match status" value="1"/>
</dbReference>
<reference evidence="5" key="2">
    <citation type="submission" date="2022-03" db="EMBL/GenBank/DDBJ databases">
        <title>Draft title - Genomic analysis of global carrot germplasm unveils the trajectory of domestication and the origin of high carotenoid orange carrot.</title>
        <authorList>
            <person name="Iorizzo M."/>
            <person name="Ellison S."/>
            <person name="Senalik D."/>
            <person name="Macko-Podgorni A."/>
            <person name="Grzebelus D."/>
            <person name="Bostan H."/>
            <person name="Rolling W."/>
            <person name="Curaba J."/>
            <person name="Simon P."/>
        </authorList>
    </citation>
    <scope>NUCLEOTIDE SEQUENCE</scope>
    <source>
        <tissue evidence="5">Leaf</tissue>
    </source>
</reference>
<gene>
    <name evidence="5" type="ORF">DCAR_0518761</name>
</gene>
<dbReference type="Gene3D" id="2.130.10.10">
    <property type="entry name" value="YVTN repeat-like/Quinoprotein amine dehydrogenase"/>
    <property type="match status" value="2"/>
</dbReference>
<dbReference type="GO" id="GO:0006261">
    <property type="term" value="P:DNA-templated DNA replication"/>
    <property type="evidence" value="ECO:0007669"/>
    <property type="project" value="TreeGrafter"/>
</dbReference>
<sequence length="470" mass="51506">MNSREREGLVVCGDRNLGVGLTIYDIESGDRSLHISTCASPRYGVTCLRNQYLVASQIHRPGCVAGGIIFTWSLNKTQAPLRSYTVEVIGPLCCTKDGVYLAGGAPSGTIYIWEVTTGKLLKTWHGHNKSLTCLLFSDDGSLLISGSEDGMVVVWSMISLLDPMNNESCSSVLSCLSAHTSSVTGLLTTSCGLSSVFLSGSLDGSCKAWDIFSGTLLQTRTFATPITAIVVDPEEKLLISGSSDGRIFVNTIEVGLLEDPYHISDDQQIVLKGHTESITALTFCGLGLISASEDCTACLWDVVDWVIIRTFEHQKGAISNLLVMPQSSLVPLKSHQRPSNSFRCSLLEKYTQASPTSNGMAPLLPSRDHEIMEEYCTTDLLNQHITDLQEDHTVEAMQMKVDTNVENRAWITTMTKHTMRMNKQLQVKLLDIAEHRLKELEKTESPADEPKKKKTKENGPPIDGGKQPQH</sequence>
<dbReference type="PANTHER" id="PTHR18763:SF4">
    <property type="entry name" value="PROTEIN ROOT INITIATION DEFECTIVE 3-LIKE"/>
    <property type="match status" value="1"/>
</dbReference>
<dbReference type="PROSITE" id="PS00678">
    <property type="entry name" value="WD_REPEATS_1"/>
    <property type="match status" value="1"/>
</dbReference>
<proteinExistence type="predicted"/>
<dbReference type="PRINTS" id="PR00320">
    <property type="entry name" value="GPROTEINBRPT"/>
</dbReference>
<dbReference type="Pfam" id="PF00400">
    <property type="entry name" value="WD40"/>
    <property type="match status" value="4"/>
</dbReference>
<name>A0AAF0X304_DAUCS</name>
<evidence type="ECO:0000256" key="3">
    <source>
        <dbReference type="PROSITE-ProRule" id="PRU00221"/>
    </source>
</evidence>
<accession>A0AAF0X304</accession>
<dbReference type="InterPro" id="IPR020472">
    <property type="entry name" value="WD40_PAC1"/>
</dbReference>
<evidence type="ECO:0008006" key="7">
    <source>
        <dbReference type="Google" id="ProtNLM"/>
    </source>
</evidence>
<evidence type="ECO:0000256" key="2">
    <source>
        <dbReference type="ARBA" id="ARBA00022737"/>
    </source>
</evidence>
<dbReference type="SMART" id="SM00320">
    <property type="entry name" value="WD40"/>
    <property type="match status" value="5"/>
</dbReference>
<evidence type="ECO:0000256" key="1">
    <source>
        <dbReference type="ARBA" id="ARBA00022574"/>
    </source>
</evidence>
<dbReference type="InterPro" id="IPR001680">
    <property type="entry name" value="WD40_rpt"/>
</dbReference>
<evidence type="ECO:0000313" key="5">
    <source>
        <dbReference type="EMBL" id="WOG99413.1"/>
    </source>
</evidence>
<feature type="repeat" description="WD" evidence="3">
    <location>
        <begin position="176"/>
        <end position="219"/>
    </location>
</feature>
<dbReference type="InterPro" id="IPR036322">
    <property type="entry name" value="WD40_repeat_dom_sf"/>
</dbReference>
<dbReference type="InterPro" id="IPR045227">
    <property type="entry name" value="WDR18/Ipi3/RID3"/>
</dbReference>
<protein>
    <recommendedName>
        <fullName evidence="7">Neurobeachin beta-propeller domain-containing protein</fullName>
    </recommendedName>
</protein>
<feature type="repeat" description="WD" evidence="3">
    <location>
        <begin position="271"/>
        <end position="302"/>
    </location>
</feature>
<evidence type="ECO:0000313" key="6">
    <source>
        <dbReference type="Proteomes" id="UP000077755"/>
    </source>
</evidence>
<keyword evidence="6" id="KW-1185">Reference proteome</keyword>
<keyword evidence="1 3" id="KW-0853">WD repeat</keyword>
<dbReference type="GO" id="GO:0005656">
    <property type="term" value="C:nuclear pre-replicative complex"/>
    <property type="evidence" value="ECO:0007669"/>
    <property type="project" value="TreeGrafter"/>
</dbReference>
<dbReference type="PROSITE" id="PS50294">
    <property type="entry name" value="WD_REPEATS_REGION"/>
    <property type="match status" value="1"/>
</dbReference>
<dbReference type="GO" id="GO:0120330">
    <property type="term" value="C:rixosome complex"/>
    <property type="evidence" value="ECO:0007669"/>
    <property type="project" value="TreeGrafter"/>
</dbReference>
<dbReference type="GO" id="GO:0006364">
    <property type="term" value="P:rRNA processing"/>
    <property type="evidence" value="ECO:0007669"/>
    <property type="project" value="TreeGrafter"/>
</dbReference>
<dbReference type="Proteomes" id="UP000077755">
    <property type="component" value="Chromosome 5"/>
</dbReference>
<dbReference type="PANTHER" id="PTHR18763">
    <property type="entry name" value="WD-REPEAT PROTEIN 18"/>
    <property type="match status" value="1"/>
</dbReference>
<dbReference type="InterPro" id="IPR019775">
    <property type="entry name" value="WD40_repeat_CS"/>
</dbReference>
<evidence type="ECO:0000256" key="4">
    <source>
        <dbReference type="SAM" id="MobiDB-lite"/>
    </source>
</evidence>
<keyword evidence="2" id="KW-0677">Repeat</keyword>
<feature type="region of interest" description="Disordered" evidence="4">
    <location>
        <begin position="438"/>
        <end position="470"/>
    </location>
</feature>
<dbReference type="PROSITE" id="PS50082">
    <property type="entry name" value="WD_REPEATS_2"/>
    <property type="match status" value="3"/>
</dbReference>
<dbReference type="AlphaFoldDB" id="A0AAF0X304"/>
<organism evidence="5 6">
    <name type="scientific">Daucus carota subsp. sativus</name>
    <name type="common">Carrot</name>
    <dbReference type="NCBI Taxonomy" id="79200"/>
    <lineage>
        <taxon>Eukaryota</taxon>
        <taxon>Viridiplantae</taxon>
        <taxon>Streptophyta</taxon>
        <taxon>Embryophyta</taxon>
        <taxon>Tracheophyta</taxon>
        <taxon>Spermatophyta</taxon>
        <taxon>Magnoliopsida</taxon>
        <taxon>eudicotyledons</taxon>
        <taxon>Gunneridae</taxon>
        <taxon>Pentapetalae</taxon>
        <taxon>asterids</taxon>
        <taxon>campanulids</taxon>
        <taxon>Apiales</taxon>
        <taxon>Apiaceae</taxon>
        <taxon>Apioideae</taxon>
        <taxon>Scandiceae</taxon>
        <taxon>Daucinae</taxon>
        <taxon>Daucus</taxon>
        <taxon>Daucus sect. Daucus</taxon>
    </lineage>
</organism>